<comment type="caution">
    <text evidence="1">The sequence shown here is derived from an EMBL/GenBank/DDBJ whole genome shotgun (WGS) entry which is preliminary data.</text>
</comment>
<dbReference type="CDD" id="cd00761">
    <property type="entry name" value="Glyco_tranf_GTA_type"/>
    <property type="match status" value="1"/>
</dbReference>
<gene>
    <name evidence="1" type="ORF">LCGC14_3145650</name>
</gene>
<reference evidence="1" key="1">
    <citation type="journal article" date="2015" name="Nature">
        <title>Complex archaea that bridge the gap between prokaryotes and eukaryotes.</title>
        <authorList>
            <person name="Spang A."/>
            <person name="Saw J.H."/>
            <person name="Jorgensen S.L."/>
            <person name="Zaremba-Niedzwiedzka K."/>
            <person name="Martijn J."/>
            <person name="Lind A.E."/>
            <person name="van Eijk R."/>
            <person name="Schleper C."/>
            <person name="Guy L."/>
            <person name="Ettema T.J."/>
        </authorList>
    </citation>
    <scope>NUCLEOTIDE SEQUENCE</scope>
</reference>
<protein>
    <recommendedName>
        <fullName evidence="2">Glycosyltransferase 2-like domain-containing protein</fullName>
    </recommendedName>
</protein>
<dbReference type="Gene3D" id="3.90.550.10">
    <property type="entry name" value="Spore Coat Polysaccharide Biosynthesis Protein SpsA, Chain A"/>
    <property type="match status" value="1"/>
</dbReference>
<organism evidence="1">
    <name type="scientific">marine sediment metagenome</name>
    <dbReference type="NCBI Taxonomy" id="412755"/>
    <lineage>
        <taxon>unclassified sequences</taxon>
        <taxon>metagenomes</taxon>
        <taxon>ecological metagenomes</taxon>
    </lineage>
</organism>
<sequence length="53" mass="6107">MTTNITLLVHNRLRHTKQAITSLYQNTPNQSFNLVVVDDHSDLETTDVLQRLT</sequence>
<dbReference type="InterPro" id="IPR029044">
    <property type="entry name" value="Nucleotide-diphossugar_trans"/>
</dbReference>
<dbReference type="AlphaFoldDB" id="A0A0F8VVK1"/>
<accession>A0A0F8VVK1</accession>
<name>A0A0F8VVK1_9ZZZZ</name>
<evidence type="ECO:0008006" key="2">
    <source>
        <dbReference type="Google" id="ProtNLM"/>
    </source>
</evidence>
<feature type="non-terminal residue" evidence="1">
    <location>
        <position position="53"/>
    </location>
</feature>
<evidence type="ECO:0000313" key="1">
    <source>
        <dbReference type="EMBL" id="KKK48383.1"/>
    </source>
</evidence>
<dbReference type="SUPFAM" id="SSF53448">
    <property type="entry name" value="Nucleotide-diphospho-sugar transferases"/>
    <property type="match status" value="1"/>
</dbReference>
<dbReference type="EMBL" id="LAZR01069089">
    <property type="protein sequence ID" value="KKK48383.1"/>
    <property type="molecule type" value="Genomic_DNA"/>
</dbReference>
<proteinExistence type="predicted"/>